<feature type="domain" description="Protein kinase" evidence="11">
    <location>
        <begin position="430"/>
        <end position="734"/>
    </location>
</feature>
<accession>A0AAD3TTI5</accession>
<protein>
    <recommendedName>
        <fullName evidence="11">Protein kinase domain-containing protein</fullName>
    </recommendedName>
</protein>
<dbReference type="GO" id="GO:0005524">
    <property type="term" value="F:ATP binding"/>
    <property type="evidence" value="ECO:0007669"/>
    <property type="project" value="UniProtKB-UniRule"/>
</dbReference>
<feature type="compositionally biased region" description="Basic and acidic residues" evidence="10">
    <location>
        <begin position="68"/>
        <end position="83"/>
    </location>
</feature>
<proteinExistence type="inferred from homology"/>
<evidence type="ECO:0000256" key="10">
    <source>
        <dbReference type="SAM" id="MobiDB-lite"/>
    </source>
</evidence>
<dbReference type="FunFam" id="1.10.510.10:FF:000624">
    <property type="entry name" value="Mitogen-activated protein kinase"/>
    <property type="match status" value="1"/>
</dbReference>
<dbReference type="GO" id="GO:0004693">
    <property type="term" value="F:cyclin-dependent protein serine/threonine kinase activity"/>
    <property type="evidence" value="ECO:0007669"/>
    <property type="project" value="TreeGrafter"/>
</dbReference>
<evidence type="ECO:0000256" key="8">
    <source>
        <dbReference type="ARBA" id="ARBA00023242"/>
    </source>
</evidence>
<feature type="compositionally biased region" description="Basic and acidic residues" evidence="10">
    <location>
        <begin position="913"/>
        <end position="931"/>
    </location>
</feature>
<dbReference type="SMART" id="SM00220">
    <property type="entry name" value="S_TKc"/>
    <property type="match status" value="1"/>
</dbReference>
<evidence type="ECO:0000256" key="9">
    <source>
        <dbReference type="PROSITE-ProRule" id="PRU10141"/>
    </source>
</evidence>
<evidence type="ECO:0000313" key="12">
    <source>
        <dbReference type="EMBL" id="GMK56314.1"/>
    </source>
</evidence>
<feature type="region of interest" description="Disordered" evidence="10">
    <location>
        <begin position="1"/>
        <end position="362"/>
    </location>
</feature>
<feature type="compositionally biased region" description="Polar residues" evidence="10">
    <location>
        <begin position="96"/>
        <end position="112"/>
    </location>
</feature>
<dbReference type="Pfam" id="PF00069">
    <property type="entry name" value="Pkinase"/>
    <property type="match status" value="1"/>
</dbReference>
<reference evidence="12" key="1">
    <citation type="journal article" date="2023" name="BMC Genomics">
        <title>Chromosome-level genome assemblies of Cutaneotrichosporon spp. (Trichosporonales, Basidiomycota) reveal imbalanced evolution between nucleotide sequences and chromosome synteny.</title>
        <authorList>
            <person name="Kobayashi Y."/>
            <person name="Kayamori A."/>
            <person name="Aoki K."/>
            <person name="Shiwa Y."/>
            <person name="Matsutani M."/>
            <person name="Fujita N."/>
            <person name="Sugita T."/>
            <person name="Iwasaki W."/>
            <person name="Tanaka N."/>
            <person name="Takashima M."/>
        </authorList>
    </citation>
    <scope>NUCLEOTIDE SEQUENCE</scope>
    <source>
        <strain evidence="12">HIS016</strain>
    </source>
</reference>
<evidence type="ECO:0000259" key="11">
    <source>
        <dbReference type="PROSITE" id="PS50011"/>
    </source>
</evidence>
<organism evidence="12 13">
    <name type="scientific">Cutaneotrichosporon spelunceum</name>
    <dbReference type="NCBI Taxonomy" id="1672016"/>
    <lineage>
        <taxon>Eukaryota</taxon>
        <taxon>Fungi</taxon>
        <taxon>Dikarya</taxon>
        <taxon>Basidiomycota</taxon>
        <taxon>Agaricomycotina</taxon>
        <taxon>Tremellomycetes</taxon>
        <taxon>Trichosporonales</taxon>
        <taxon>Trichosporonaceae</taxon>
        <taxon>Cutaneotrichosporon</taxon>
    </lineage>
</organism>
<evidence type="ECO:0000256" key="5">
    <source>
        <dbReference type="ARBA" id="ARBA00022741"/>
    </source>
</evidence>
<reference evidence="12" key="2">
    <citation type="submission" date="2023-06" db="EMBL/GenBank/DDBJ databases">
        <authorList>
            <person name="Kobayashi Y."/>
            <person name="Kayamori A."/>
            <person name="Aoki K."/>
            <person name="Shiwa Y."/>
            <person name="Fujita N."/>
            <person name="Sugita T."/>
            <person name="Iwasaki W."/>
            <person name="Tanaka N."/>
            <person name="Takashima M."/>
        </authorList>
    </citation>
    <scope>NUCLEOTIDE SEQUENCE</scope>
    <source>
        <strain evidence="12">HIS016</strain>
    </source>
</reference>
<keyword evidence="6" id="KW-0418">Kinase</keyword>
<keyword evidence="13" id="KW-1185">Reference proteome</keyword>
<gene>
    <name evidence="12" type="primary">BUR1</name>
    <name evidence="12" type="ORF">CspeluHIS016_0301540</name>
</gene>
<comment type="similarity">
    <text evidence="2">Belongs to the protein kinase superfamily. CMGC Ser/Thr protein kinase family. CDC2/CDKX subfamily.</text>
</comment>
<evidence type="ECO:0000256" key="6">
    <source>
        <dbReference type="ARBA" id="ARBA00022777"/>
    </source>
</evidence>
<dbReference type="Gene3D" id="3.30.200.20">
    <property type="entry name" value="Phosphorylase Kinase, domain 1"/>
    <property type="match status" value="1"/>
</dbReference>
<dbReference type="EMBL" id="BTCM01000003">
    <property type="protein sequence ID" value="GMK56314.1"/>
    <property type="molecule type" value="Genomic_DNA"/>
</dbReference>
<feature type="compositionally biased region" description="Basic residues" evidence="10">
    <location>
        <begin position="278"/>
        <end position="289"/>
    </location>
</feature>
<feature type="compositionally biased region" description="Acidic residues" evidence="10">
    <location>
        <begin position="309"/>
        <end position="318"/>
    </location>
</feature>
<evidence type="ECO:0000256" key="3">
    <source>
        <dbReference type="ARBA" id="ARBA00022527"/>
    </source>
</evidence>
<keyword evidence="5 9" id="KW-0547">Nucleotide-binding</keyword>
<keyword evidence="8" id="KW-0539">Nucleus</keyword>
<dbReference type="PROSITE" id="PS00107">
    <property type="entry name" value="PROTEIN_KINASE_ATP"/>
    <property type="match status" value="1"/>
</dbReference>
<name>A0AAD3TTI5_9TREE</name>
<dbReference type="SUPFAM" id="SSF56112">
    <property type="entry name" value="Protein kinase-like (PK-like)"/>
    <property type="match status" value="1"/>
</dbReference>
<evidence type="ECO:0000313" key="13">
    <source>
        <dbReference type="Proteomes" id="UP001222932"/>
    </source>
</evidence>
<feature type="compositionally biased region" description="Pro residues" evidence="10">
    <location>
        <begin position="800"/>
        <end position="820"/>
    </location>
</feature>
<dbReference type="InterPro" id="IPR011009">
    <property type="entry name" value="Kinase-like_dom_sf"/>
</dbReference>
<evidence type="ECO:0000256" key="7">
    <source>
        <dbReference type="ARBA" id="ARBA00022840"/>
    </source>
</evidence>
<keyword evidence="3" id="KW-0723">Serine/threonine-protein kinase</keyword>
<dbReference type="Proteomes" id="UP001222932">
    <property type="component" value="Unassembled WGS sequence"/>
</dbReference>
<comment type="caution">
    <text evidence="12">The sequence shown here is derived from an EMBL/GenBank/DDBJ whole genome shotgun (WGS) entry which is preliminary data.</text>
</comment>
<dbReference type="PANTHER" id="PTHR24056">
    <property type="entry name" value="CELL DIVISION PROTEIN KINASE"/>
    <property type="match status" value="1"/>
</dbReference>
<evidence type="ECO:0000256" key="1">
    <source>
        <dbReference type="ARBA" id="ARBA00004123"/>
    </source>
</evidence>
<feature type="compositionally biased region" description="Basic and acidic residues" evidence="10">
    <location>
        <begin position="751"/>
        <end position="761"/>
    </location>
</feature>
<evidence type="ECO:0000256" key="4">
    <source>
        <dbReference type="ARBA" id="ARBA00022679"/>
    </source>
</evidence>
<dbReference type="InterPro" id="IPR017441">
    <property type="entry name" value="Protein_kinase_ATP_BS"/>
</dbReference>
<feature type="compositionally biased region" description="Basic residues" evidence="10">
    <location>
        <begin position="179"/>
        <end position="192"/>
    </location>
</feature>
<evidence type="ECO:0000256" key="2">
    <source>
        <dbReference type="ARBA" id="ARBA00006485"/>
    </source>
</evidence>
<dbReference type="GO" id="GO:0005634">
    <property type="term" value="C:nucleus"/>
    <property type="evidence" value="ECO:0007669"/>
    <property type="project" value="UniProtKB-SubCell"/>
</dbReference>
<feature type="compositionally biased region" description="Low complexity" evidence="10">
    <location>
        <begin position="770"/>
        <end position="779"/>
    </location>
</feature>
<feature type="binding site" evidence="9">
    <location>
        <position position="459"/>
    </location>
    <ligand>
        <name>ATP</name>
        <dbReference type="ChEBI" id="CHEBI:30616"/>
    </ligand>
</feature>
<dbReference type="PANTHER" id="PTHR24056:SF233">
    <property type="entry name" value="CYCLIN-DEPENDENT KINASE 9"/>
    <property type="match status" value="1"/>
</dbReference>
<dbReference type="InterPro" id="IPR050108">
    <property type="entry name" value="CDK"/>
</dbReference>
<keyword evidence="4" id="KW-0808">Transferase</keyword>
<feature type="compositionally biased region" description="Basic and acidic residues" evidence="10">
    <location>
        <begin position="201"/>
        <end position="261"/>
    </location>
</feature>
<dbReference type="InterPro" id="IPR008271">
    <property type="entry name" value="Ser/Thr_kinase_AS"/>
</dbReference>
<sequence length="937" mass="103643">MPEWNDSLDGPGPSRRSASPTKPSPIKHNTQGPTVLAKPLTHALPPRPGKPTNSLASRLSGPVNPPRTEQRDFSSNPRPERGLTIRGAAAAGSRVNGGSQERSHPEPSSQLERSSHPDRLPLQNTQSDRPHERQLHERQSTYDRPPAHERPYDRGPGRRSPQRLQSSQGSHYDYDPRERRRSPYGRRSRSPPRRSPLPPGPRDRDRDRYERDREMDREPRDHRAYDREQPPRAESRRFNEWHDRRDDRRDRPEDRYRHRVGEGQSYRQASPSYQPRSPSRRSSHGRSPVRGRSPPSHERAIPPPKSEAEEGEIGEEEGEIRPPSPSKSPSVPPPPPPEDAPPPPAEAPPPPPTDVLPPTTTSATLNWTGLAAYGNAAPNRNLIEPPTRVSTPVGKEKLGGGQKLFRFPTAAEEKDKYDRFFKGTTTLAAYDMGSKLGEGTFGVVTKAVELACKKTVALKKLIEHNYRDGVSMTTVREIKILKTLPRHTNIVPLLDMVVHRKVPSDRSQRGDIFMVFPFMDHDLCGLLLNKDFRMSHSTAKLIFKQILEGLHHIHVNNIVHRDLKTANILVSKDGQAMIADFGLARTWGVEAMPKHSPHEYTNMVVTRWYRAPELLLGDNKYGPSVDMWSMGCILGEMYHREPIFAGHSEQDQPKKIFWRTGPPSQANWPGWDKLPGHAELPGHPWDKSPQGPSLLQCARQWQMDRVGADLMCQLLQLDPSRRATAAKALEHPWFSVNPLPAKLGDIPVVESSHEMTSRDRNMPAQPPPQQLQQQGRAPAWSQPVRPPPPVHHLHGRQMHPRPPPYRPPPPNSLPSAPAYPSPASGGMGRGFAPAPPFGLAGNRRGGGAPMRPHHGPGPGPGGPGGHGGHGGHGGPGGPPGGGFGGPPGGGFRLAGGIRPGHGPSFGGPRPPKRPGDEWGGRPDRQDKRARNSDALPY</sequence>
<dbReference type="PROSITE" id="PS50011">
    <property type="entry name" value="PROTEIN_KINASE_DOM"/>
    <property type="match status" value="1"/>
</dbReference>
<feature type="compositionally biased region" description="Polar residues" evidence="10">
    <location>
        <begin position="16"/>
        <end position="33"/>
    </location>
</feature>
<dbReference type="Gene3D" id="1.10.510.10">
    <property type="entry name" value="Transferase(Phosphotransferase) domain 1"/>
    <property type="match status" value="1"/>
</dbReference>
<keyword evidence="7 9" id="KW-0067">ATP-binding</keyword>
<dbReference type="PROSITE" id="PS00108">
    <property type="entry name" value="PROTEIN_KINASE_ST"/>
    <property type="match status" value="1"/>
</dbReference>
<dbReference type="AlphaFoldDB" id="A0AAD3TTI5"/>
<feature type="compositionally biased region" description="Gly residues" evidence="10">
    <location>
        <begin position="862"/>
        <end position="905"/>
    </location>
</feature>
<dbReference type="InterPro" id="IPR000719">
    <property type="entry name" value="Prot_kinase_dom"/>
</dbReference>
<feature type="compositionally biased region" description="Basic and acidic residues" evidence="10">
    <location>
        <begin position="128"/>
        <end position="156"/>
    </location>
</feature>
<feature type="compositionally biased region" description="Pro residues" evidence="10">
    <location>
        <begin position="322"/>
        <end position="355"/>
    </location>
</feature>
<feature type="region of interest" description="Disordered" evidence="10">
    <location>
        <begin position="751"/>
        <end position="937"/>
    </location>
</feature>
<comment type="subcellular location">
    <subcellularLocation>
        <location evidence="1">Nucleus</location>
    </subcellularLocation>
</comment>